<dbReference type="EMBL" id="MUXS01000001">
    <property type="protein sequence ID" value="OOR81585.1"/>
    <property type="molecule type" value="Genomic_DNA"/>
</dbReference>
<dbReference type="InterPro" id="IPR025935">
    <property type="entry name" value="AbiH"/>
</dbReference>
<gene>
    <name evidence="1" type="ORF">B0179_00385</name>
</gene>
<reference evidence="1 2" key="1">
    <citation type="submission" date="2017-02" db="EMBL/GenBank/DDBJ databases">
        <title>Draft genome sequence of Streptococcus mitis CCUG 61082.</title>
        <authorList>
            <person name="Salva-Serra F."/>
            <person name="Engstrom-Jakobsson H."/>
            <person name="Thorell K."/>
            <person name="Jaen-Luchoro D."/>
            <person name="Gonzales-Siles L."/>
            <person name="Karlsson R."/>
            <person name="Gomila M."/>
            <person name="Yazdan S."/>
            <person name="Boulund F."/>
            <person name="Johnning A."/>
            <person name="Engstrand L."/>
            <person name="Kristiansson E."/>
            <person name="Moore E."/>
        </authorList>
    </citation>
    <scope>NUCLEOTIDE SEQUENCE [LARGE SCALE GENOMIC DNA]</scope>
    <source>
        <strain evidence="1 2">CCUG 61082</strain>
    </source>
</reference>
<dbReference type="Proteomes" id="UP000190872">
    <property type="component" value="Unassembled WGS sequence"/>
</dbReference>
<comment type="caution">
    <text evidence="1">The sequence shown here is derived from an EMBL/GenBank/DDBJ whole genome shotgun (WGS) entry which is preliminary data.</text>
</comment>
<organism evidence="1 2">
    <name type="scientific">Streptococcus mitis</name>
    <dbReference type="NCBI Taxonomy" id="28037"/>
    <lineage>
        <taxon>Bacteria</taxon>
        <taxon>Bacillati</taxon>
        <taxon>Bacillota</taxon>
        <taxon>Bacilli</taxon>
        <taxon>Lactobacillales</taxon>
        <taxon>Streptococcaceae</taxon>
        <taxon>Streptococcus</taxon>
        <taxon>Streptococcus mitis group</taxon>
    </lineage>
</organism>
<sequence length="381" mass="44583">MADTILILGNGFDLSMGRKTSYSDFVEFANNLFLEKEDDLQSFLNSNNIDIEKYKDNLFLRFINENKSILGENWSNLERMISQLAEAIDFYRLNPDSIYLSGKNALRVVYVDKFREEIVSQENFASKMFVAEIFYEKFTIFGWDTLERRIAISKLNEFFINHLELLTNLLEIYLSYRDYIDFEINQISPVETALDAITDISESYVISFNYTHTPNKLYNISLEKTHFIHGEIDLSRQKSEINTMVFGIEDKEIDVNSSLIPYQKYYQRIVKETGSEYLDFLKPRRAEGLYGGLKKKNIIVFGHSVDPLDKEIFQNCFTLTSHYTYNYRFIFTYYNEPAKRSIVKNLAIILGKDKLVELTGNKNVVFVKSDDIDGMREVLLD</sequence>
<dbReference type="RefSeq" id="WP_078237878.1">
    <property type="nucleotide sequence ID" value="NZ_MUXS01000001.1"/>
</dbReference>
<evidence type="ECO:0000313" key="1">
    <source>
        <dbReference type="EMBL" id="OOR81585.1"/>
    </source>
</evidence>
<evidence type="ECO:0000313" key="2">
    <source>
        <dbReference type="Proteomes" id="UP000190872"/>
    </source>
</evidence>
<name>A0A1S9ZDM6_STRMT</name>
<dbReference type="AlphaFoldDB" id="A0A1S9ZDM6"/>
<accession>A0A1S9ZDM6</accession>
<protein>
    <submittedName>
        <fullName evidence="1">Phage abortive infection protein</fullName>
    </submittedName>
</protein>
<proteinExistence type="predicted"/>
<dbReference type="Pfam" id="PF14253">
    <property type="entry name" value="AbiH"/>
    <property type="match status" value="1"/>
</dbReference>